<dbReference type="NCBIfam" id="TIGR01456">
    <property type="entry name" value="CECR5"/>
    <property type="match status" value="1"/>
</dbReference>
<dbReference type="InterPro" id="IPR023214">
    <property type="entry name" value="HAD_sf"/>
</dbReference>
<dbReference type="GO" id="GO:0046474">
    <property type="term" value="P:glycerophospholipid biosynthetic process"/>
    <property type="evidence" value="ECO:0007669"/>
    <property type="project" value="TreeGrafter"/>
</dbReference>
<accession>A0A7S0DIA4</accession>
<sequence length="443" mass="49092">MQTAPPLCAPLFLSSPLAQQHSQTDSVEYDIHDTCSCDTKCASPDDILSFVNSAEPRLMQTPPSESTGSRAVIDRIPRPLAAKGARILPSFVFDIDGVFKSGARYSKYGADTLLRVARARIPCVFMTNGGGGRTEEQYAAELKKKVCAAAEDVKTTPGDLAIDARQMVLSYTPFKSDFDHLKSHRVLIVGCPEALLVARHYGFKKAVHIEDYSRDNPLLNPFSLRSGHGKDGPPPSAEGKKMNRQDEGFKAVFIFTDPNDFFEALQILTDVLLSSRPSQVEYEKSHRIPVIFSAGDLLWKSQHAYPRFGQGAFRMTLETVYRARMESLNIPEREIKERLGSFIQYGKPETVQFSHARRAALRQAERLGCTISKFYMIGDNPSSDAAGTVAMDNVAQKKGQERWSAILVSTGIWSPGDDPMGAEDVFSHVGEAVDFILRRHNLQ</sequence>
<dbReference type="Gene3D" id="3.40.50.1000">
    <property type="entry name" value="HAD superfamily/HAD-like"/>
    <property type="match status" value="2"/>
</dbReference>
<evidence type="ECO:0000313" key="2">
    <source>
        <dbReference type="EMBL" id="CAD8455711.1"/>
    </source>
</evidence>
<dbReference type="PANTHER" id="PTHR14269">
    <property type="entry name" value="CDP-DIACYLGLYCEROL--GLYCEROL-3-PHOSPHATE 3-PHOSPHATIDYLTRANSFERASE-RELATED"/>
    <property type="match status" value="1"/>
</dbReference>
<dbReference type="InterPro" id="IPR006357">
    <property type="entry name" value="HAD-SF_hydro_IIA"/>
</dbReference>
<organism evidence="2">
    <name type="scientific">Amorphochlora amoebiformis</name>
    <dbReference type="NCBI Taxonomy" id="1561963"/>
    <lineage>
        <taxon>Eukaryota</taxon>
        <taxon>Sar</taxon>
        <taxon>Rhizaria</taxon>
        <taxon>Cercozoa</taxon>
        <taxon>Chlorarachniophyceae</taxon>
        <taxon>Amorphochlora</taxon>
    </lineage>
</organism>
<protein>
    <submittedName>
        <fullName evidence="2">Uncharacterized protein</fullName>
    </submittedName>
</protein>
<dbReference type="InterPro" id="IPR036412">
    <property type="entry name" value="HAD-like_sf"/>
</dbReference>
<dbReference type="SUPFAM" id="SSF56784">
    <property type="entry name" value="HAD-like"/>
    <property type="match status" value="1"/>
</dbReference>
<feature type="region of interest" description="Disordered" evidence="1">
    <location>
        <begin position="223"/>
        <end position="242"/>
    </location>
</feature>
<dbReference type="AlphaFoldDB" id="A0A7S0DIA4"/>
<evidence type="ECO:0000256" key="1">
    <source>
        <dbReference type="SAM" id="MobiDB-lite"/>
    </source>
</evidence>
<proteinExistence type="predicted"/>
<dbReference type="PANTHER" id="PTHR14269:SF4">
    <property type="entry name" value="CAT EYE SYNDROME CRITICAL REGION PROTEIN 5"/>
    <property type="match status" value="1"/>
</dbReference>
<gene>
    <name evidence="2" type="ORF">LAMO00422_LOCUS14656</name>
</gene>
<dbReference type="GO" id="GO:0005739">
    <property type="term" value="C:mitochondrion"/>
    <property type="evidence" value="ECO:0007669"/>
    <property type="project" value="TreeGrafter"/>
</dbReference>
<dbReference type="InterPro" id="IPR050324">
    <property type="entry name" value="CDP-alcohol_PTase-I"/>
</dbReference>
<dbReference type="Pfam" id="PF13344">
    <property type="entry name" value="Hydrolase_6"/>
    <property type="match status" value="1"/>
</dbReference>
<name>A0A7S0DIA4_9EUKA</name>
<dbReference type="EMBL" id="HBEM01021436">
    <property type="protein sequence ID" value="CAD8455711.1"/>
    <property type="molecule type" value="Transcribed_RNA"/>
</dbReference>
<reference evidence="2" key="1">
    <citation type="submission" date="2021-01" db="EMBL/GenBank/DDBJ databases">
        <authorList>
            <person name="Corre E."/>
            <person name="Pelletier E."/>
            <person name="Niang G."/>
            <person name="Scheremetjew M."/>
            <person name="Finn R."/>
            <person name="Kale V."/>
            <person name="Holt S."/>
            <person name="Cochrane G."/>
            <person name="Meng A."/>
            <person name="Brown T."/>
            <person name="Cohen L."/>
        </authorList>
    </citation>
    <scope>NUCLEOTIDE SEQUENCE</scope>
    <source>
        <strain evidence="2">CCMP2058</strain>
    </source>
</reference>
<dbReference type="InterPro" id="IPR006353">
    <property type="entry name" value="HAD-SF_hydro_IIA_CECR5"/>
</dbReference>